<accession>A0A4C1T9F3</accession>
<name>A0A4C1T9F3_EUMVA</name>
<organism evidence="1 2">
    <name type="scientific">Eumeta variegata</name>
    <name type="common">Bagworm moth</name>
    <name type="synonym">Eumeta japonica</name>
    <dbReference type="NCBI Taxonomy" id="151549"/>
    <lineage>
        <taxon>Eukaryota</taxon>
        <taxon>Metazoa</taxon>
        <taxon>Ecdysozoa</taxon>
        <taxon>Arthropoda</taxon>
        <taxon>Hexapoda</taxon>
        <taxon>Insecta</taxon>
        <taxon>Pterygota</taxon>
        <taxon>Neoptera</taxon>
        <taxon>Endopterygota</taxon>
        <taxon>Lepidoptera</taxon>
        <taxon>Glossata</taxon>
        <taxon>Ditrysia</taxon>
        <taxon>Tineoidea</taxon>
        <taxon>Psychidae</taxon>
        <taxon>Oiketicinae</taxon>
        <taxon>Eumeta</taxon>
    </lineage>
</organism>
<reference evidence="1 2" key="1">
    <citation type="journal article" date="2019" name="Commun. Biol.">
        <title>The bagworm genome reveals a unique fibroin gene that provides high tensile strength.</title>
        <authorList>
            <person name="Kono N."/>
            <person name="Nakamura H."/>
            <person name="Ohtoshi R."/>
            <person name="Tomita M."/>
            <person name="Numata K."/>
            <person name="Arakawa K."/>
        </authorList>
    </citation>
    <scope>NUCLEOTIDE SEQUENCE [LARGE SCALE GENOMIC DNA]</scope>
</reference>
<keyword evidence="2" id="KW-1185">Reference proteome</keyword>
<dbReference type="AlphaFoldDB" id="A0A4C1T9F3"/>
<comment type="caution">
    <text evidence="1">The sequence shown here is derived from an EMBL/GenBank/DDBJ whole genome shotgun (WGS) entry which is preliminary data.</text>
</comment>
<evidence type="ECO:0000313" key="1">
    <source>
        <dbReference type="EMBL" id="GBP10118.1"/>
    </source>
</evidence>
<dbReference type="EMBL" id="BGZK01000039">
    <property type="protein sequence ID" value="GBP10118.1"/>
    <property type="molecule type" value="Genomic_DNA"/>
</dbReference>
<protein>
    <submittedName>
        <fullName evidence="1">Uncharacterized protein</fullName>
    </submittedName>
</protein>
<gene>
    <name evidence="1" type="ORF">EVAR_77537_1</name>
</gene>
<sequence>MRRLERRDTALSQDTDVKEQLPVLHFVQRMRFPVVHSLPHHPLLSASPLSLHRVPNFYLRDRKRKDSSVQQASLKFDAHPSWNYGDECGYPVSFQCPLRISGIVSVSANRALLRGYLTKSARPAVAL</sequence>
<dbReference type="Proteomes" id="UP000299102">
    <property type="component" value="Unassembled WGS sequence"/>
</dbReference>
<evidence type="ECO:0000313" key="2">
    <source>
        <dbReference type="Proteomes" id="UP000299102"/>
    </source>
</evidence>
<proteinExistence type="predicted"/>